<dbReference type="PANTHER" id="PTHR11748:SF111">
    <property type="entry name" value="D-LACTATE DEHYDROGENASE, MITOCHONDRIAL-RELATED"/>
    <property type="match status" value="1"/>
</dbReference>
<reference evidence="11 12" key="1">
    <citation type="journal article" date="2024" name="Nat. Commun.">
        <title>Phylogenomics reveals the evolutionary origins of lichenization in chlorophyte algae.</title>
        <authorList>
            <person name="Puginier C."/>
            <person name="Libourel C."/>
            <person name="Otte J."/>
            <person name="Skaloud P."/>
            <person name="Haon M."/>
            <person name="Grisel S."/>
            <person name="Petersen M."/>
            <person name="Berrin J.G."/>
            <person name="Delaux P.M."/>
            <person name="Dal Grande F."/>
            <person name="Keller J."/>
        </authorList>
    </citation>
    <scope>NUCLEOTIDE SEQUENCE [LARGE SCALE GENOMIC DNA]</scope>
    <source>
        <strain evidence="11 12">SAG 2043</strain>
    </source>
</reference>
<comment type="cofactor">
    <cofactor evidence="1">
        <name>FAD</name>
        <dbReference type="ChEBI" id="CHEBI:57692"/>
    </cofactor>
</comment>
<evidence type="ECO:0000259" key="10">
    <source>
        <dbReference type="PROSITE" id="PS51387"/>
    </source>
</evidence>
<evidence type="ECO:0000256" key="1">
    <source>
        <dbReference type="ARBA" id="ARBA00001974"/>
    </source>
</evidence>
<dbReference type="Gene3D" id="3.30.70.2740">
    <property type="match status" value="1"/>
</dbReference>
<dbReference type="InterPro" id="IPR016166">
    <property type="entry name" value="FAD-bd_PCMH"/>
</dbReference>
<dbReference type="Pfam" id="PF02913">
    <property type="entry name" value="FAD-oxidase_C"/>
    <property type="match status" value="1"/>
</dbReference>
<dbReference type="InterPro" id="IPR016164">
    <property type="entry name" value="FAD-linked_Oxase-like_C"/>
</dbReference>
<evidence type="ECO:0000256" key="2">
    <source>
        <dbReference type="ARBA" id="ARBA00004173"/>
    </source>
</evidence>
<evidence type="ECO:0000256" key="6">
    <source>
        <dbReference type="ARBA" id="ARBA00022946"/>
    </source>
</evidence>
<dbReference type="PANTHER" id="PTHR11748">
    <property type="entry name" value="D-LACTATE DEHYDROGENASE"/>
    <property type="match status" value="1"/>
</dbReference>
<organism evidence="11 12">
    <name type="scientific">[Myrmecia] bisecta</name>
    <dbReference type="NCBI Taxonomy" id="41462"/>
    <lineage>
        <taxon>Eukaryota</taxon>
        <taxon>Viridiplantae</taxon>
        <taxon>Chlorophyta</taxon>
        <taxon>core chlorophytes</taxon>
        <taxon>Trebouxiophyceae</taxon>
        <taxon>Trebouxiales</taxon>
        <taxon>Trebouxiaceae</taxon>
        <taxon>Myrmecia</taxon>
    </lineage>
</organism>
<dbReference type="SUPFAM" id="SSF55103">
    <property type="entry name" value="FAD-linked oxidases, C-terminal domain"/>
    <property type="match status" value="1"/>
</dbReference>
<evidence type="ECO:0000256" key="5">
    <source>
        <dbReference type="ARBA" id="ARBA00022827"/>
    </source>
</evidence>
<dbReference type="EMBL" id="JALJOR010000017">
    <property type="protein sequence ID" value="KAK9804812.1"/>
    <property type="molecule type" value="Genomic_DNA"/>
</dbReference>
<dbReference type="FunFam" id="1.10.45.10:FF:000001">
    <property type="entry name" value="D-lactate dehydrogenase mitochondrial"/>
    <property type="match status" value="1"/>
</dbReference>
<dbReference type="EC" id="1.1.2.4" evidence="9"/>
<dbReference type="Gene3D" id="1.10.45.10">
    <property type="entry name" value="Vanillyl-alcohol Oxidase, Chain A, domain 4"/>
    <property type="match status" value="1"/>
</dbReference>
<evidence type="ECO:0000313" key="11">
    <source>
        <dbReference type="EMBL" id="KAK9804812.1"/>
    </source>
</evidence>
<protein>
    <recommendedName>
        <fullName evidence="9">D-lactate dehydrogenase (cytochrome)</fullName>
        <ecNumber evidence="9">1.1.2.4</ecNumber>
    </recommendedName>
</protein>
<comment type="similarity">
    <text evidence="3">Belongs to the FAD-binding oxidoreductase/transferase type 4 family.</text>
</comment>
<keyword evidence="5" id="KW-0274">FAD</keyword>
<evidence type="ECO:0000256" key="3">
    <source>
        <dbReference type="ARBA" id="ARBA00008000"/>
    </source>
</evidence>
<dbReference type="GO" id="GO:0004458">
    <property type="term" value="F:D-lactate dehydrogenase (cytochrome) activity"/>
    <property type="evidence" value="ECO:0007669"/>
    <property type="project" value="UniProtKB-EC"/>
</dbReference>
<keyword evidence="4" id="KW-0285">Flavoprotein</keyword>
<dbReference type="GO" id="GO:0008720">
    <property type="term" value="F:D-lactate dehydrogenase (NAD+) activity"/>
    <property type="evidence" value="ECO:0007669"/>
    <property type="project" value="TreeGrafter"/>
</dbReference>
<dbReference type="InterPro" id="IPR016169">
    <property type="entry name" value="FAD-bd_PCMH_sub2"/>
</dbReference>
<accession>A0AAW1P7N1</accession>
<dbReference type="InterPro" id="IPR004113">
    <property type="entry name" value="FAD-bd_oxidored_4_C"/>
</dbReference>
<dbReference type="InterPro" id="IPR006094">
    <property type="entry name" value="Oxid_FAD_bind_N"/>
</dbReference>
<dbReference type="InterPro" id="IPR036318">
    <property type="entry name" value="FAD-bd_PCMH-like_sf"/>
</dbReference>
<keyword evidence="12" id="KW-1185">Reference proteome</keyword>
<dbReference type="FunFam" id="3.30.70.2740:FF:000001">
    <property type="entry name" value="D-lactate dehydrogenase mitochondrial"/>
    <property type="match status" value="1"/>
</dbReference>
<evidence type="ECO:0000313" key="12">
    <source>
        <dbReference type="Proteomes" id="UP001489004"/>
    </source>
</evidence>
<dbReference type="AlphaFoldDB" id="A0AAW1P7N1"/>
<name>A0AAW1P7N1_9CHLO</name>
<dbReference type="Gene3D" id="3.30.465.10">
    <property type="match status" value="1"/>
</dbReference>
<keyword evidence="7" id="KW-0560">Oxidoreductase</keyword>
<evidence type="ECO:0000256" key="8">
    <source>
        <dbReference type="ARBA" id="ARBA00023128"/>
    </source>
</evidence>
<dbReference type="SUPFAM" id="SSF56176">
    <property type="entry name" value="FAD-binding/transporter-associated domain-like"/>
    <property type="match status" value="1"/>
</dbReference>
<feature type="domain" description="FAD-binding PCMH-type" evidence="10">
    <location>
        <begin position="31"/>
        <end position="208"/>
    </location>
</feature>
<comment type="caution">
    <text evidence="11">The sequence shown here is derived from an EMBL/GenBank/DDBJ whole genome shotgun (WGS) entry which is preliminary data.</text>
</comment>
<comment type="subcellular location">
    <subcellularLocation>
        <location evidence="2">Mitochondrion</location>
    </subcellularLocation>
</comment>
<evidence type="ECO:0000256" key="9">
    <source>
        <dbReference type="ARBA" id="ARBA00038897"/>
    </source>
</evidence>
<dbReference type="FunFam" id="3.30.43.10:FF:000010">
    <property type="entry name" value="probable D-lactate dehydrogenase, mitochondrial"/>
    <property type="match status" value="1"/>
</dbReference>
<dbReference type="FunFam" id="3.30.465.10:FF:000016">
    <property type="entry name" value="probable D-lactate dehydrogenase, mitochondrial"/>
    <property type="match status" value="1"/>
</dbReference>
<dbReference type="GO" id="GO:0071949">
    <property type="term" value="F:FAD binding"/>
    <property type="evidence" value="ECO:0007669"/>
    <property type="project" value="InterPro"/>
</dbReference>
<dbReference type="Proteomes" id="UP001489004">
    <property type="component" value="Unassembled WGS sequence"/>
</dbReference>
<keyword evidence="8" id="KW-0496">Mitochondrion</keyword>
<dbReference type="PROSITE" id="PS51387">
    <property type="entry name" value="FAD_PCMH"/>
    <property type="match status" value="1"/>
</dbReference>
<dbReference type="Pfam" id="PF01565">
    <property type="entry name" value="FAD_binding_4"/>
    <property type="match status" value="1"/>
</dbReference>
<dbReference type="GO" id="GO:1903457">
    <property type="term" value="P:lactate catabolic process"/>
    <property type="evidence" value="ECO:0007669"/>
    <property type="project" value="TreeGrafter"/>
</dbReference>
<evidence type="ECO:0000256" key="4">
    <source>
        <dbReference type="ARBA" id="ARBA00022630"/>
    </source>
</evidence>
<dbReference type="GO" id="GO:0005739">
    <property type="term" value="C:mitochondrion"/>
    <property type="evidence" value="ECO:0007669"/>
    <property type="project" value="UniProtKB-SubCell"/>
</dbReference>
<gene>
    <name evidence="11" type="ORF">WJX72_007016</name>
</gene>
<evidence type="ECO:0000256" key="7">
    <source>
        <dbReference type="ARBA" id="ARBA00023002"/>
    </source>
</evidence>
<dbReference type="InterPro" id="IPR016171">
    <property type="entry name" value="Vanillyl_alc_oxidase_C-sub2"/>
</dbReference>
<keyword evidence="6" id="KW-0809">Transit peptide</keyword>
<sequence length="462" mass="48868">MYSLVGAAKVARLSTAAAVLATHGKDESWHPCIPPDAVVYPRSTEQVSRVVAACARSRIPVIPFGTGTSLEGHIAAPSGGVCIDLMQMANIIEVNAEDMDCRVEAGVTRKALNEHLRDTGLFFAVDPGADASLGGMAATRASGTNAVRYGTVRENVLGLTAVLADGSIVKTGRRVRKSSAGYDLTHLLVGSEGTLGVITEVSLRLYGQPEAVSAAVCTFDSMQGAVDSVVAILQCSIPVARMELLDEVTIQAVNAYSNMQLAPAPTLCFEFHGSQASVQEQAEVVGDLVRDFGGASFTWANAPEERSKLWAARHSAYWASIAMRPGCKGFPTDVCVPISRLTESILTAQKMCKDAGILAPMVGHVGDANFHMMMIVDPEDEGEVQRARQIVVDMVHMAQSMGGTCTGEHGVGYGKLEHLEAEHGLAPLHMMHAIKQALDPHNILNPGKLGSPPGSFVASRAE</sequence>
<proteinExistence type="inferred from homology"/>